<feature type="region of interest" description="Disordered" evidence="5">
    <location>
        <begin position="334"/>
        <end position="382"/>
    </location>
</feature>
<comment type="caution">
    <text evidence="7">The sequence shown here is derived from an EMBL/GenBank/DDBJ whole genome shotgun (WGS) entry which is preliminary data.</text>
</comment>
<dbReference type="STRING" id="86259.A0A4Z1NVT5"/>
<evidence type="ECO:0000313" key="8">
    <source>
        <dbReference type="Proteomes" id="UP000298493"/>
    </source>
</evidence>
<feature type="compositionally biased region" description="Low complexity" evidence="5">
    <location>
        <begin position="65"/>
        <end position="74"/>
    </location>
</feature>
<evidence type="ECO:0000313" key="7">
    <source>
        <dbReference type="EMBL" id="TID17538.1"/>
    </source>
</evidence>
<protein>
    <submittedName>
        <fullName evidence="7">CCCH zinc finger protein</fullName>
    </submittedName>
</protein>
<feature type="zinc finger region" description="C3H1-type" evidence="4">
    <location>
        <begin position="217"/>
        <end position="244"/>
    </location>
</feature>
<evidence type="ECO:0000256" key="3">
    <source>
        <dbReference type="ARBA" id="ARBA00022833"/>
    </source>
</evidence>
<dbReference type="Proteomes" id="UP000298493">
    <property type="component" value="Unassembled WGS sequence"/>
</dbReference>
<accession>A0A4Z1NVT5</accession>
<dbReference type="AlphaFoldDB" id="A0A4Z1NVT5"/>
<evidence type="ECO:0000256" key="2">
    <source>
        <dbReference type="ARBA" id="ARBA00022771"/>
    </source>
</evidence>
<feature type="domain" description="C3H1-type" evidence="6">
    <location>
        <begin position="245"/>
        <end position="271"/>
    </location>
</feature>
<evidence type="ECO:0000256" key="1">
    <source>
        <dbReference type="ARBA" id="ARBA00022723"/>
    </source>
</evidence>
<dbReference type="InterPro" id="IPR000571">
    <property type="entry name" value="Znf_CCCH"/>
</dbReference>
<feature type="region of interest" description="Disordered" evidence="5">
    <location>
        <begin position="43"/>
        <end position="75"/>
    </location>
</feature>
<keyword evidence="1 4" id="KW-0479">Metal-binding</keyword>
<keyword evidence="8" id="KW-1185">Reference proteome</keyword>
<dbReference type="PANTHER" id="PTHR46156">
    <property type="entry name" value="CCCH ZINGC FINGER"/>
    <property type="match status" value="1"/>
</dbReference>
<evidence type="ECO:0000259" key="6">
    <source>
        <dbReference type="PROSITE" id="PS50103"/>
    </source>
</evidence>
<evidence type="ECO:0000256" key="5">
    <source>
        <dbReference type="SAM" id="MobiDB-lite"/>
    </source>
</evidence>
<feature type="zinc finger region" description="C3H1-type" evidence="4">
    <location>
        <begin position="245"/>
        <end position="271"/>
    </location>
</feature>
<dbReference type="InterPro" id="IPR036855">
    <property type="entry name" value="Znf_CCCH_sf"/>
</dbReference>
<name>A0A4Z1NVT5_9PEZI</name>
<dbReference type="Gene3D" id="4.10.1000.10">
    <property type="entry name" value="Zinc finger, CCCH-type"/>
    <property type="match status" value="2"/>
</dbReference>
<dbReference type="SMART" id="SM00356">
    <property type="entry name" value="ZnF_C3H1"/>
    <property type="match status" value="4"/>
</dbReference>
<dbReference type="OrthoDB" id="410307at2759"/>
<feature type="domain" description="C3H1-type" evidence="6">
    <location>
        <begin position="217"/>
        <end position="244"/>
    </location>
</feature>
<sequence>MENRPFRDPAFTIRGRGAFKPAFQPYPAPWGRGRQDAWQAPRGRGFVAGPGGSPSRNSIHPVTNAASASTSAPSQTRQIRINDITFELDAKGSKLTRITPLHEVAETPAEHTIASVKFYRTKNGNLYRSDRYLEMQHKKFVHNLTTRATADSAFRQARPKKLAELCPKFNLTGTTHLSHPLHEIGSNRNPWTGMSFAATNLCLGQCTRDCKFTHDVNKVAVCKTILHQGICPAGSACALSHDLTPNRTPACIHFVRGSCKKPDCHYPHIKVNLDAPVCGPFAKLGYCEAGADCANQHSIECPDYANLGRCNDNKCRLPHIDRAGQLRRLAGVQNESIAAPKSPSSSGESEVKVEAGMDLDSDDGDGFSLRPSSSGDSIKVEASAFSQQDDYVGFADT</sequence>
<keyword evidence="3 4" id="KW-0862">Zinc</keyword>
<dbReference type="GO" id="GO:0008270">
    <property type="term" value="F:zinc ion binding"/>
    <property type="evidence" value="ECO:0007669"/>
    <property type="project" value="UniProtKB-KW"/>
</dbReference>
<dbReference type="SUPFAM" id="SSF90229">
    <property type="entry name" value="CCCH zinc finger"/>
    <property type="match status" value="1"/>
</dbReference>
<proteinExistence type="predicted"/>
<keyword evidence="2 4" id="KW-0863">Zinc-finger</keyword>
<dbReference type="PROSITE" id="PS50103">
    <property type="entry name" value="ZF_C3H1"/>
    <property type="match status" value="3"/>
</dbReference>
<organism evidence="7 8">
    <name type="scientific">Venturia nashicola</name>
    <dbReference type="NCBI Taxonomy" id="86259"/>
    <lineage>
        <taxon>Eukaryota</taxon>
        <taxon>Fungi</taxon>
        <taxon>Dikarya</taxon>
        <taxon>Ascomycota</taxon>
        <taxon>Pezizomycotina</taxon>
        <taxon>Dothideomycetes</taxon>
        <taxon>Pleosporomycetidae</taxon>
        <taxon>Venturiales</taxon>
        <taxon>Venturiaceae</taxon>
        <taxon>Venturia</taxon>
    </lineage>
</organism>
<evidence type="ECO:0000256" key="4">
    <source>
        <dbReference type="PROSITE-ProRule" id="PRU00723"/>
    </source>
</evidence>
<dbReference type="EMBL" id="SNSC02000016">
    <property type="protein sequence ID" value="TID17538.1"/>
    <property type="molecule type" value="Genomic_DNA"/>
</dbReference>
<feature type="domain" description="C3H1-type" evidence="6">
    <location>
        <begin position="272"/>
        <end position="300"/>
    </location>
</feature>
<dbReference type="PANTHER" id="PTHR46156:SF1">
    <property type="entry name" value="ZINC FINGER CCCH DOMAIN-CONTAINING PROTEIN 3"/>
    <property type="match status" value="1"/>
</dbReference>
<reference evidence="7 8" key="1">
    <citation type="submission" date="2019-04" db="EMBL/GenBank/DDBJ databases">
        <title>High contiguity whole genome sequence and gene annotation resource for two Venturia nashicola isolates.</title>
        <authorList>
            <person name="Prokchorchik M."/>
            <person name="Won K."/>
            <person name="Lee Y."/>
            <person name="Choi E.D."/>
            <person name="Segonzac C."/>
            <person name="Sohn K.H."/>
        </authorList>
    </citation>
    <scope>NUCLEOTIDE SEQUENCE [LARGE SCALE GENOMIC DNA]</scope>
    <source>
        <strain evidence="7 8">PRI2</strain>
    </source>
</reference>
<gene>
    <name evidence="7" type="ORF">E6O75_ATG08284</name>
</gene>
<dbReference type="GO" id="GO:0005634">
    <property type="term" value="C:nucleus"/>
    <property type="evidence" value="ECO:0007669"/>
    <property type="project" value="TreeGrafter"/>
</dbReference>
<feature type="zinc finger region" description="C3H1-type" evidence="4">
    <location>
        <begin position="272"/>
        <end position="300"/>
    </location>
</feature>